<keyword evidence="8 10" id="KW-0472">Membrane</keyword>
<feature type="chain" id="PRO_5003894416" evidence="12">
    <location>
        <begin position="20"/>
        <end position="635"/>
    </location>
</feature>
<dbReference type="Gene3D" id="2.40.170.20">
    <property type="entry name" value="TonB-dependent receptor, beta-barrel domain"/>
    <property type="match status" value="1"/>
</dbReference>
<proteinExistence type="inferred from homology"/>
<reference evidence="15 16" key="1">
    <citation type="submission" date="2012-09" db="EMBL/GenBank/DDBJ databases">
        <authorList>
            <person name="Dupont C.L."/>
            <person name="Rusch D.B."/>
            <person name="Lombardo M.-J."/>
            <person name="Novotny M."/>
            <person name="Yee-Greenbaum J."/>
            <person name="Laskin R."/>
        </authorList>
    </citation>
    <scope>NUCLEOTIDE SEQUENCE [LARGE SCALE GENOMIC DNA]</scope>
    <source>
        <strain evidence="15">SAR86E</strain>
    </source>
</reference>
<dbReference type="PANTHER" id="PTHR30069">
    <property type="entry name" value="TONB-DEPENDENT OUTER MEMBRANE RECEPTOR"/>
    <property type="match status" value="1"/>
</dbReference>
<dbReference type="InterPro" id="IPR012910">
    <property type="entry name" value="Plug_dom"/>
</dbReference>
<evidence type="ECO:0000256" key="12">
    <source>
        <dbReference type="SAM" id="SignalP"/>
    </source>
</evidence>
<dbReference type="AlphaFoldDB" id="K6H2Q1"/>
<dbReference type="SUPFAM" id="SSF56935">
    <property type="entry name" value="Porins"/>
    <property type="match status" value="1"/>
</dbReference>
<feature type="domain" description="TonB-dependent receptor plug" evidence="14">
    <location>
        <begin position="41"/>
        <end position="147"/>
    </location>
</feature>
<feature type="signal peptide" evidence="12">
    <location>
        <begin position="1"/>
        <end position="19"/>
    </location>
</feature>
<dbReference type="InterPro" id="IPR037066">
    <property type="entry name" value="Plug_dom_sf"/>
</dbReference>
<accession>K6H2Q1</accession>
<dbReference type="InterPro" id="IPR000531">
    <property type="entry name" value="Beta-barrel_TonB"/>
</dbReference>
<evidence type="ECO:0000256" key="4">
    <source>
        <dbReference type="ARBA" id="ARBA00022692"/>
    </source>
</evidence>
<evidence type="ECO:0000256" key="6">
    <source>
        <dbReference type="ARBA" id="ARBA00023065"/>
    </source>
</evidence>
<evidence type="ECO:0000256" key="9">
    <source>
        <dbReference type="ARBA" id="ARBA00023237"/>
    </source>
</evidence>
<evidence type="ECO:0000256" key="7">
    <source>
        <dbReference type="ARBA" id="ARBA00023077"/>
    </source>
</evidence>
<keyword evidence="6" id="KW-0406">Ion transport</keyword>
<evidence type="ECO:0000313" key="15">
    <source>
        <dbReference type="EMBL" id="EKO36783.1"/>
    </source>
</evidence>
<keyword evidence="16" id="KW-1185">Reference proteome</keyword>
<keyword evidence="15" id="KW-0675">Receptor</keyword>
<dbReference type="EMBL" id="AMWX01000002">
    <property type="protein sequence ID" value="EKO36783.1"/>
    <property type="molecule type" value="Genomic_DNA"/>
</dbReference>
<comment type="subcellular location">
    <subcellularLocation>
        <location evidence="1 10">Cell outer membrane</location>
        <topology evidence="1 10">Multi-pass membrane protein</topology>
    </subcellularLocation>
</comment>
<dbReference type="PANTHER" id="PTHR30069:SF53">
    <property type="entry name" value="COLICIN I RECEPTOR-RELATED"/>
    <property type="match status" value="1"/>
</dbReference>
<keyword evidence="3 10" id="KW-1134">Transmembrane beta strand</keyword>
<evidence type="ECO:0000256" key="5">
    <source>
        <dbReference type="ARBA" id="ARBA00022729"/>
    </source>
</evidence>
<dbReference type="Proteomes" id="UP000010310">
    <property type="component" value="Unassembled WGS sequence"/>
</dbReference>
<gene>
    <name evidence="15" type="ORF">B273_0873</name>
</gene>
<dbReference type="Pfam" id="PF00593">
    <property type="entry name" value="TonB_dep_Rec_b-barrel"/>
    <property type="match status" value="1"/>
</dbReference>
<dbReference type="STRING" id="1208365.B273_0873"/>
<evidence type="ECO:0000313" key="16">
    <source>
        <dbReference type="Proteomes" id="UP000010310"/>
    </source>
</evidence>
<protein>
    <submittedName>
        <fullName evidence="15">TonB-dependent receptor</fullName>
    </submittedName>
</protein>
<dbReference type="PROSITE" id="PS52016">
    <property type="entry name" value="TONB_DEPENDENT_REC_3"/>
    <property type="match status" value="1"/>
</dbReference>
<feature type="domain" description="TonB-dependent receptor-like beta-barrel" evidence="13">
    <location>
        <begin position="182"/>
        <end position="609"/>
    </location>
</feature>
<evidence type="ECO:0000256" key="8">
    <source>
        <dbReference type="ARBA" id="ARBA00023136"/>
    </source>
</evidence>
<dbReference type="CDD" id="cd01347">
    <property type="entry name" value="ligand_gated_channel"/>
    <property type="match status" value="1"/>
</dbReference>
<dbReference type="Gene3D" id="2.170.130.10">
    <property type="entry name" value="TonB-dependent receptor, plug domain"/>
    <property type="match status" value="1"/>
</dbReference>
<evidence type="ECO:0000256" key="11">
    <source>
        <dbReference type="RuleBase" id="RU003357"/>
    </source>
</evidence>
<dbReference type="Pfam" id="PF07715">
    <property type="entry name" value="Plug"/>
    <property type="match status" value="1"/>
</dbReference>
<dbReference type="GO" id="GO:0006811">
    <property type="term" value="P:monoatomic ion transport"/>
    <property type="evidence" value="ECO:0007669"/>
    <property type="project" value="UniProtKB-KW"/>
</dbReference>
<evidence type="ECO:0000259" key="14">
    <source>
        <dbReference type="Pfam" id="PF07715"/>
    </source>
</evidence>
<dbReference type="GO" id="GO:0009279">
    <property type="term" value="C:cell outer membrane"/>
    <property type="evidence" value="ECO:0007669"/>
    <property type="project" value="UniProtKB-SubCell"/>
</dbReference>
<dbReference type="GO" id="GO:0015889">
    <property type="term" value="P:cobalamin transport"/>
    <property type="evidence" value="ECO:0007669"/>
    <property type="project" value="TreeGrafter"/>
</dbReference>
<keyword evidence="2 10" id="KW-0813">Transport</keyword>
<dbReference type="PATRIC" id="fig|1208365.4.peg.450"/>
<sequence length="635" mass="71080">MKNLLLILLVSLITNFAFAQVLDNQIEELLVNASLLPIDSRRSANAITVIDREEIKNRAVTSVSDLLRDVPGLAVSRSGVQGSQTQIRIRGGEANHLLVLIDGIEANNASQSDELNWGTLVASDIERIEIIRGPQSSMQGSDALAGVINIITQSAEQSLSARVFVESGSFDTQNNGFSAGINNGKFDARLGVSFLQTEGDNIARTGFEKDGYENTKINFKSGLNVNNQLRFDFSARQSDGMNEYDADVNFDGLVDDQDNKSEFQNSAFGLKAGYVSINNKWQHQLLISQSENDNEDFNKNILGTSTNSSKDQYRFIGSLFLGDLSRRISMLIEREEENFQQRGIVNDYGSYGVFDPNQDRTRNTDSIALEYRADISEKLTIAASTRVDDNSEFKNANTSRLEVIYELNDDASIRSAYGTAVKNPTFTERFGFYTNFIGNPFLEPEESVNWELGIDQKFFQGSLNLAATFFNSELENEIDGNSLDPITFGYTAINKQGLSKREGIELYLSGQLTDMLSIYASYTFTDSVELDANGQYQDEVRRPRNISSLNLSWQARKNLHVNTNIQFNGSQEDIVFPNKQTLDGFTLVNISANFSANEKLDIYLRLDNLLDENYEEVYSYQALGFGAHFGLRYRF</sequence>
<comment type="caution">
    <text evidence="15">The sequence shown here is derived from an EMBL/GenBank/DDBJ whole genome shotgun (WGS) entry which is preliminary data.</text>
</comment>
<comment type="similarity">
    <text evidence="10 11">Belongs to the TonB-dependent receptor family.</text>
</comment>
<keyword evidence="9 10" id="KW-0998">Cell outer membrane</keyword>
<keyword evidence="5 12" id="KW-0732">Signal</keyword>
<evidence type="ECO:0000256" key="10">
    <source>
        <dbReference type="PROSITE-ProRule" id="PRU01360"/>
    </source>
</evidence>
<evidence type="ECO:0000256" key="1">
    <source>
        <dbReference type="ARBA" id="ARBA00004571"/>
    </source>
</evidence>
<keyword evidence="7 11" id="KW-0798">TonB box</keyword>
<dbReference type="InterPro" id="IPR036942">
    <property type="entry name" value="Beta-barrel_TonB_sf"/>
</dbReference>
<evidence type="ECO:0000259" key="13">
    <source>
        <dbReference type="Pfam" id="PF00593"/>
    </source>
</evidence>
<name>K6H2Q1_9GAMM</name>
<dbReference type="InterPro" id="IPR039426">
    <property type="entry name" value="TonB-dep_rcpt-like"/>
</dbReference>
<organism evidence="15 16">
    <name type="scientific">SAR86 cluster bacterium SAR86E</name>
    <dbReference type="NCBI Taxonomy" id="1208365"/>
    <lineage>
        <taxon>Bacteria</taxon>
        <taxon>Pseudomonadati</taxon>
        <taxon>Pseudomonadota</taxon>
        <taxon>Gammaproteobacteria</taxon>
        <taxon>SAR86 cluster</taxon>
    </lineage>
</organism>
<evidence type="ECO:0000256" key="2">
    <source>
        <dbReference type="ARBA" id="ARBA00022448"/>
    </source>
</evidence>
<keyword evidence="4 10" id="KW-0812">Transmembrane</keyword>
<evidence type="ECO:0000256" key="3">
    <source>
        <dbReference type="ARBA" id="ARBA00022452"/>
    </source>
</evidence>